<dbReference type="Pfam" id="PF00338">
    <property type="entry name" value="Ribosomal_S10"/>
    <property type="match status" value="1"/>
</dbReference>
<evidence type="ECO:0000259" key="5">
    <source>
        <dbReference type="SMART" id="SM01403"/>
    </source>
</evidence>
<dbReference type="GO" id="GO:0005840">
    <property type="term" value="C:ribosome"/>
    <property type="evidence" value="ECO:0007669"/>
    <property type="project" value="UniProtKB-KW"/>
</dbReference>
<reference evidence="8" key="2">
    <citation type="submission" date="2023-10" db="EMBL/GenBank/DDBJ databases">
        <authorList>
            <consortium name="GenomeTrakr network: Whole genome sequencing for foodborne pathogen traceback"/>
        </authorList>
    </citation>
    <scope>NUCLEOTIDE SEQUENCE</scope>
    <source>
        <strain evidence="8">RM9975</strain>
    </source>
</reference>
<dbReference type="GO" id="GO:1990904">
    <property type="term" value="C:ribonucleoprotein complex"/>
    <property type="evidence" value="ECO:0007669"/>
    <property type="project" value="UniProtKB-KW"/>
</dbReference>
<dbReference type="NCBIfam" id="NF001861">
    <property type="entry name" value="PRK00596.1"/>
    <property type="match status" value="1"/>
</dbReference>
<keyword evidence="3 4" id="KW-0687">Ribonucleoprotein</keyword>
<dbReference type="GO" id="GO:0006412">
    <property type="term" value="P:translation"/>
    <property type="evidence" value="ECO:0007669"/>
    <property type="project" value="UniProtKB-UniRule"/>
</dbReference>
<evidence type="ECO:0000256" key="3">
    <source>
        <dbReference type="ARBA" id="ARBA00023274"/>
    </source>
</evidence>
<sequence>MQNQRIRIRLKAFDHRLIDQATAEIVETAKRTGAQVRGPIPLPTRKERFTVLISPHVNKDARDQYEIRTHLRLVDIVEPTEKTVDALMRLDLAAGVDVQISLG</sequence>
<dbReference type="InterPro" id="IPR018268">
    <property type="entry name" value="Ribosomal_uS10_CS"/>
</dbReference>
<evidence type="ECO:0000256" key="1">
    <source>
        <dbReference type="ARBA" id="ARBA00007102"/>
    </source>
</evidence>
<accession>A0A077K4M2</accession>
<dbReference type="GO" id="GO:0003735">
    <property type="term" value="F:structural constituent of ribosome"/>
    <property type="evidence" value="ECO:0007669"/>
    <property type="project" value="InterPro"/>
</dbReference>
<dbReference type="EMBL" id="AB903071">
    <property type="protein sequence ID" value="BAP27016.1"/>
    <property type="molecule type" value="Genomic_DNA"/>
</dbReference>
<name>A0A077K4M2_ECOLX</name>
<dbReference type="PRINTS" id="PR00971">
    <property type="entry name" value="RIBOSOMALS10"/>
</dbReference>
<dbReference type="GO" id="GO:0000049">
    <property type="term" value="F:tRNA binding"/>
    <property type="evidence" value="ECO:0007669"/>
    <property type="project" value="UniProtKB-UniRule"/>
</dbReference>
<dbReference type="EMBL" id="ABNXQI010000051">
    <property type="protein sequence ID" value="ELP2902155.1"/>
    <property type="molecule type" value="Genomic_DNA"/>
</dbReference>
<dbReference type="InterPro" id="IPR027486">
    <property type="entry name" value="Ribosomal_uS10_dom"/>
</dbReference>
<dbReference type="NCBIfam" id="TIGR01049">
    <property type="entry name" value="rpsJ_bact"/>
    <property type="match status" value="1"/>
</dbReference>
<dbReference type="FunFam" id="3.30.70.600:FF:000001">
    <property type="entry name" value="30S ribosomal protein S10"/>
    <property type="match status" value="1"/>
</dbReference>
<dbReference type="PANTHER" id="PTHR11700">
    <property type="entry name" value="30S RIBOSOMAL PROTEIN S10 FAMILY MEMBER"/>
    <property type="match status" value="1"/>
</dbReference>
<reference evidence="7" key="1">
    <citation type="submission" date="2014-01" db="EMBL/GenBank/DDBJ databases">
        <title>Discrimination of E. coli O157, O26 and O111 from other serotypes by MALDI-TOF Mass.</title>
        <authorList>
            <person name="Ojima-Kato T."/>
            <person name="Yamamoto N."/>
            <person name="Tamura H."/>
        </authorList>
    </citation>
    <scope>NUCLEOTIDE SEQUENCE</scope>
    <source>
        <strain evidence="6">GTC 14507</strain>
        <strain evidence="7">GTC 14517</strain>
    </source>
</reference>
<dbReference type="InterPro" id="IPR036838">
    <property type="entry name" value="Ribosomal_uS10_dom_sf"/>
</dbReference>
<dbReference type="SMART" id="SM01403">
    <property type="entry name" value="Ribosomal_S10"/>
    <property type="match status" value="1"/>
</dbReference>
<dbReference type="SUPFAM" id="SSF54999">
    <property type="entry name" value="Ribosomal protein S10"/>
    <property type="match status" value="1"/>
</dbReference>
<comment type="similarity">
    <text evidence="1 4">Belongs to the universal ribosomal protein uS10 family.</text>
</comment>
<evidence type="ECO:0000313" key="8">
    <source>
        <dbReference type="EMBL" id="ELP2902155.1"/>
    </source>
</evidence>
<gene>
    <name evidence="4 7" type="primary">rpsJ</name>
    <name evidence="8" type="ORF">R0P33_004547</name>
</gene>
<evidence type="ECO:0000256" key="2">
    <source>
        <dbReference type="ARBA" id="ARBA00022980"/>
    </source>
</evidence>
<dbReference type="HAMAP" id="MF_00508">
    <property type="entry name" value="Ribosomal_uS10"/>
    <property type="match status" value="1"/>
</dbReference>
<comment type="function">
    <text evidence="4">Involved in the binding of tRNA to the ribosomes.</text>
</comment>
<dbReference type="InterPro" id="IPR001848">
    <property type="entry name" value="Ribosomal_uS10"/>
</dbReference>
<dbReference type="PROSITE" id="PS00361">
    <property type="entry name" value="RIBOSOMAL_S10"/>
    <property type="match status" value="1"/>
</dbReference>
<dbReference type="SMR" id="A0A077K4M2"/>
<comment type="subunit">
    <text evidence="4">Part of the 30S ribosomal subunit.</text>
</comment>
<proteinExistence type="inferred from homology"/>
<keyword evidence="2 4" id="KW-0689">Ribosomal protein</keyword>
<evidence type="ECO:0000313" key="7">
    <source>
        <dbReference type="EMBL" id="BAP27121.1"/>
    </source>
</evidence>
<dbReference type="EMBL" id="AB903176">
    <property type="protein sequence ID" value="BAP27121.1"/>
    <property type="molecule type" value="Genomic_DNA"/>
</dbReference>
<evidence type="ECO:0000313" key="6">
    <source>
        <dbReference type="EMBL" id="BAP27016.1"/>
    </source>
</evidence>
<feature type="domain" description="Small ribosomal subunit protein uS10" evidence="5">
    <location>
        <begin position="7"/>
        <end position="101"/>
    </location>
</feature>
<organism evidence="7">
    <name type="scientific">Escherichia coli O111</name>
    <dbReference type="NCBI Taxonomy" id="1055535"/>
    <lineage>
        <taxon>Bacteria</taxon>
        <taxon>Pseudomonadati</taxon>
        <taxon>Pseudomonadota</taxon>
        <taxon>Gammaproteobacteria</taxon>
        <taxon>Enterobacterales</taxon>
        <taxon>Enterobacteriaceae</taxon>
        <taxon>Escherichia</taxon>
    </lineage>
</organism>
<dbReference type="AlphaFoldDB" id="A0A077K4M2"/>
<dbReference type="Gene3D" id="3.30.70.600">
    <property type="entry name" value="Ribosomal protein S10 domain"/>
    <property type="match status" value="1"/>
</dbReference>
<evidence type="ECO:0000256" key="4">
    <source>
        <dbReference type="HAMAP-Rule" id="MF_00508"/>
    </source>
</evidence>
<protein>
    <recommendedName>
        <fullName evidence="4">Small ribosomal subunit protein uS10</fullName>
    </recommendedName>
</protein>
<dbReference type="Proteomes" id="UP001187825">
    <property type="component" value="Unassembled WGS sequence"/>
</dbReference>